<dbReference type="InterPro" id="IPR002823">
    <property type="entry name" value="DUF112_TM"/>
</dbReference>
<evidence type="ECO:0000256" key="1">
    <source>
        <dbReference type="SAM" id="Phobius"/>
    </source>
</evidence>
<reference evidence="3 4" key="1">
    <citation type="submission" date="2018-03" db="EMBL/GenBank/DDBJ databases">
        <title>Genome sequence of Moorella stamsii DSM 26217.</title>
        <authorList>
            <person name="Poehlein A."/>
            <person name="Daniel R."/>
        </authorList>
    </citation>
    <scope>NUCLEOTIDE SEQUENCE [LARGE SCALE GENOMIC DNA]</scope>
    <source>
        <strain evidence="4">DSM 26217</strain>
    </source>
</reference>
<feature type="transmembrane region" description="Helical" evidence="1">
    <location>
        <begin position="75"/>
        <end position="96"/>
    </location>
</feature>
<feature type="transmembrane region" description="Helical" evidence="1">
    <location>
        <begin position="168"/>
        <end position="188"/>
    </location>
</feature>
<keyword evidence="1" id="KW-0812">Transmembrane</keyword>
<name>A0A9X7J509_9FIRM</name>
<dbReference type="EMBL" id="PVXL01000021">
    <property type="protein sequence ID" value="PRR76430.1"/>
    <property type="molecule type" value="Genomic_DNA"/>
</dbReference>
<keyword evidence="1" id="KW-1133">Transmembrane helix</keyword>
<comment type="caution">
    <text evidence="3">The sequence shown here is derived from an EMBL/GenBank/DDBJ whole genome shotgun (WGS) entry which is preliminary data.</text>
</comment>
<feature type="transmembrane region" description="Helical" evidence="1">
    <location>
        <begin position="311"/>
        <end position="335"/>
    </location>
</feature>
<keyword evidence="4" id="KW-1185">Reference proteome</keyword>
<protein>
    <submittedName>
        <fullName evidence="3">Tripartite tricarboxylate transporter TctA family protein</fullName>
    </submittedName>
</protein>
<gene>
    <name evidence="3" type="ORF">MOST_05980</name>
</gene>
<dbReference type="Pfam" id="PF01970">
    <property type="entry name" value="TctA"/>
    <property type="match status" value="1"/>
</dbReference>
<feature type="transmembrane region" description="Helical" evidence="1">
    <location>
        <begin position="386"/>
        <end position="419"/>
    </location>
</feature>
<feature type="transmembrane region" description="Helical" evidence="1">
    <location>
        <begin position="458"/>
        <end position="483"/>
    </location>
</feature>
<feature type="domain" description="DUF112" evidence="2">
    <location>
        <begin position="19"/>
        <end position="435"/>
    </location>
</feature>
<evidence type="ECO:0000259" key="2">
    <source>
        <dbReference type="Pfam" id="PF01970"/>
    </source>
</evidence>
<dbReference type="AlphaFoldDB" id="A0A9X7J509"/>
<feature type="transmembrane region" description="Helical" evidence="1">
    <location>
        <begin position="255"/>
        <end position="276"/>
    </location>
</feature>
<feature type="transmembrane region" description="Helical" evidence="1">
    <location>
        <begin position="200"/>
        <end position="220"/>
    </location>
</feature>
<feature type="transmembrane region" description="Helical" evidence="1">
    <location>
        <begin position="6"/>
        <end position="31"/>
    </location>
</feature>
<dbReference type="PANTHER" id="PTHR35342:SF5">
    <property type="entry name" value="TRICARBOXYLIC TRANSPORT PROTEIN"/>
    <property type="match status" value="1"/>
</dbReference>
<organism evidence="3 4">
    <name type="scientific">Neomoorella stamsii</name>
    <dbReference type="NCBI Taxonomy" id="1266720"/>
    <lineage>
        <taxon>Bacteria</taxon>
        <taxon>Bacillati</taxon>
        <taxon>Bacillota</taxon>
        <taxon>Clostridia</taxon>
        <taxon>Neomoorellales</taxon>
        <taxon>Neomoorellaceae</taxon>
        <taxon>Neomoorella</taxon>
    </lineage>
</organism>
<evidence type="ECO:0000313" key="4">
    <source>
        <dbReference type="Proteomes" id="UP000239430"/>
    </source>
</evidence>
<feature type="transmembrane region" description="Helical" evidence="1">
    <location>
        <begin position="145"/>
        <end position="161"/>
    </location>
</feature>
<accession>A0A9X7J509</accession>
<dbReference type="Proteomes" id="UP000239430">
    <property type="component" value="Unassembled WGS sequence"/>
</dbReference>
<proteinExistence type="predicted"/>
<dbReference type="RefSeq" id="WP_054936224.1">
    <property type="nucleotide sequence ID" value="NZ_PVXL01000021.1"/>
</dbReference>
<feature type="transmembrane region" description="Helical" evidence="1">
    <location>
        <begin position="43"/>
        <end position="69"/>
    </location>
</feature>
<keyword evidence="1" id="KW-0472">Membrane</keyword>
<feature type="transmembrane region" description="Helical" evidence="1">
    <location>
        <begin position="355"/>
        <end position="374"/>
    </location>
</feature>
<evidence type="ECO:0000313" key="3">
    <source>
        <dbReference type="EMBL" id="PRR76430.1"/>
    </source>
</evidence>
<sequence>MWQNLLMGISLVFQPTNFLAILAGTIVGYFVGAMPGLTPTIGIALLIPFTFGMDPTASLVMLVALYMAAEYGGGITAILINTPGTAAAAATAIEGYQLTKQGKAGKALGMSIIASAFAVLVGTILMIFTSIPLANFALDFGGPEYFALAVLGLTMVAGLSGDSWLKGFLMAAFGLLITTIGIDTFTATKRYVFMPDLMEGIPFVPSLLGLFAISEVFIMFEETKLGQGIVEKFTGGLPTWQEIKASFMAMLRGTIIGYIMGVIPGAGATIASFIAYNEEKRVSKHPEKYGTGVIEAVASVEAANNSAVNGALVPLLTLGIPGSASAAILIGALMIHGLQPGPLLFTRNPEIPYSIFASLLVGTPIMLAIGLLGVNMWGKVTLVPRSIMAAVILGICVVGAYTFGNSMFPVWIALIFGVIGYILRKFGFPTAPIVLAMVLGFMAETNFRRALVMGKGSYAIFFTRPLSLAILIIAALSFSAPFIRKWLMQR</sequence>
<feature type="transmembrane region" description="Helical" evidence="1">
    <location>
        <begin position="108"/>
        <end position="133"/>
    </location>
</feature>
<dbReference type="PANTHER" id="PTHR35342">
    <property type="entry name" value="TRICARBOXYLIC TRANSPORT PROTEIN"/>
    <property type="match status" value="1"/>
</dbReference>
<feature type="transmembrane region" description="Helical" evidence="1">
    <location>
        <begin position="426"/>
        <end position="443"/>
    </location>
</feature>